<evidence type="ECO:0000256" key="19">
    <source>
        <dbReference type="RuleBase" id="RU004516"/>
    </source>
</evidence>
<dbReference type="GO" id="GO:0009098">
    <property type="term" value="P:L-leucine biosynthetic process"/>
    <property type="evidence" value="ECO:0007669"/>
    <property type="project" value="UniProtKB-UniPathway"/>
</dbReference>
<dbReference type="PANTHER" id="PTHR11825:SF44">
    <property type="entry name" value="BRANCHED-CHAIN-AMINO-ACID AMINOTRANSFERASE"/>
    <property type="match status" value="1"/>
</dbReference>
<dbReference type="PIRSF" id="PIRSF006468">
    <property type="entry name" value="BCAT1"/>
    <property type="match status" value="1"/>
</dbReference>
<protein>
    <recommendedName>
        <fullName evidence="8 20">Branched-chain-amino-acid aminotransferase</fullName>
        <ecNumber evidence="7 20">2.6.1.42</ecNumber>
    </recommendedName>
</protein>
<comment type="cofactor">
    <cofactor evidence="1 19">
        <name>pyridoxal 5'-phosphate</name>
        <dbReference type="ChEBI" id="CHEBI:597326"/>
    </cofactor>
</comment>
<evidence type="ECO:0000256" key="6">
    <source>
        <dbReference type="ARBA" id="ARBA00009320"/>
    </source>
</evidence>
<accession>A0A5C5TUC8</accession>
<organism evidence="23 24">
    <name type="scientific">Luteimonas marina</name>
    <dbReference type="NCBI Taxonomy" id="488485"/>
    <lineage>
        <taxon>Bacteria</taxon>
        <taxon>Pseudomonadati</taxon>
        <taxon>Pseudomonadota</taxon>
        <taxon>Gammaproteobacteria</taxon>
        <taxon>Lysobacterales</taxon>
        <taxon>Lysobacteraceae</taxon>
        <taxon>Luteimonas</taxon>
    </lineage>
</organism>
<dbReference type="RefSeq" id="WP_146388999.1">
    <property type="nucleotide sequence ID" value="NZ_VOHK01000008.1"/>
</dbReference>
<dbReference type="PROSITE" id="PS00770">
    <property type="entry name" value="AA_TRANSFER_CLASS_4"/>
    <property type="match status" value="1"/>
</dbReference>
<feature type="region of interest" description="Disordered" evidence="22">
    <location>
        <begin position="1"/>
        <end position="20"/>
    </location>
</feature>
<evidence type="ECO:0000256" key="16">
    <source>
        <dbReference type="ARBA" id="ARBA00049229"/>
    </source>
</evidence>
<dbReference type="GO" id="GO:0009097">
    <property type="term" value="P:isoleucine biosynthetic process"/>
    <property type="evidence" value="ECO:0007669"/>
    <property type="project" value="UniProtKB-UniPathway"/>
</dbReference>
<evidence type="ECO:0000256" key="5">
    <source>
        <dbReference type="ARBA" id="ARBA00005072"/>
    </source>
</evidence>
<keyword evidence="24" id="KW-1185">Reference proteome</keyword>
<comment type="pathway">
    <text evidence="3 21">Amino-acid biosynthesis; L-isoleucine biosynthesis; L-isoleucine from 2-oxobutanoate: step 4/4.</text>
</comment>
<keyword evidence="10 20" id="KW-0028">Amino-acid biosynthesis</keyword>
<dbReference type="InterPro" id="IPR018300">
    <property type="entry name" value="Aminotrans_IV_CS"/>
</dbReference>
<dbReference type="NCBIfam" id="TIGR01123">
    <property type="entry name" value="ilvE_II"/>
    <property type="match status" value="1"/>
</dbReference>
<dbReference type="AlphaFoldDB" id="A0A5C5TUC8"/>
<comment type="caution">
    <text evidence="23">The sequence shown here is derived from an EMBL/GenBank/DDBJ whole genome shotgun (WGS) entry which is preliminary data.</text>
</comment>
<keyword evidence="11 20" id="KW-0808">Transferase</keyword>
<dbReference type="InterPro" id="IPR036038">
    <property type="entry name" value="Aminotransferase-like"/>
</dbReference>
<keyword evidence="9 20" id="KW-0032">Aminotransferase</keyword>
<dbReference type="EC" id="2.6.1.42" evidence="7 20"/>
<comment type="pathway">
    <text evidence="5 21">Amino-acid biosynthesis; L-leucine biosynthesis; L-leucine from 3-methyl-2-oxobutanoate: step 4/4.</text>
</comment>
<evidence type="ECO:0000256" key="13">
    <source>
        <dbReference type="ARBA" id="ARBA00023304"/>
    </source>
</evidence>
<keyword evidence="12 19" id="KW-0663">Pyridoxal phosphate</keyword>
<evidence type="ECO:0000256" key="10">
    <source>
        <dbReference type="ARBA" id="ARBA00022605"/>
    </source>
</evidence>
<evidence type="ECO:0000256" key="4">
    <source>
        <dbReference type="ARBA" id="ARBA00004931"/>
    </source>
</evidence>
<name>A0A5C5TUC8_9GAMM</name>
<comment type="function">
    <text evidence="2">Acts on leucine, isoleucine and valine.</text>
</comment>
<dbReference type="GO" id="GO:0009099">
    <property type="term" value="P:L-valine biosynthetic process"/>
    <property type="evidence" value="ECO:0007669"/>
    <property type="project" value="UniProtKB-UniPathway"/>
</dbReference>
<evidence type="ECO:0000256" key="22">
    <source>
        <dbReference type="SAM" id="MobiDB-lite"/>
    </source>
</evidence>
<comment type="catalytic activity">
    <reaction evidence="14 20">
        <text>L-valine + 2-oxoglutarate = 3-methyl-2-oxobutanoate + L-glutamate</text>
        <dbReference type="Rhea" id="RHEA:24813"/>
        <dbReference type="ChEBI" id="CHEBI:11851"/>
        <dbReference type="ChEBI" id="CHEBI:16810"/>
        <dbReference type="ChEBI" id="CHEBI:29985"/>
        <dbReference type="ChEBI" id="CHEBI:57762"/>
        <dbReference type="EC" id="2.6.1.42"/>
    </reaction>
</comment>
<evidence type="ECO:0000256" key="9">
    <source>
        <dbReference type="ARBA" id="ARBA00022576"/>
    </source>
</evidence>
<evidence type="ECO:0000313" key="23">
    <source>
        <dbReference type="EMBL" id="TWT17813.1"/>
    </source>
</evidence>
<keyword evidence="13 20" id="KW-0100">Branched-chain amino acid biosynthesis</keyword>
<dbReference type="UniPathway" id="UPA00048">
    <property type="reaction ID" value="UER00073"/>
</dbReference>
<dbReference type="EMBL" id="VOHK01000008">
    <property type="protein sequence ID" value="TWT17813.1"/>
    <property type="molecule type" value="Genomic_DNA"/>
</dbReference>
<dbReference type="Proteomes" id="UP000319980">
    <property type="component" value="Unassembled WGS sequence"/>
</dbReference>
<dbReference type="InterPro" id="IPR043131">
    <property type="entry name" value="BCAT-like_N"/>
</dbReference>
<evidence type="ECO:0000256" key="1">
    <source>
        <dbReference type="ARBA" id="ARBA00001933"/>
    </source>
</evidence>
<dbReference type="CDD" id="cd01557">
    <property type="entry name" value="BCAT_beta_family"/>
    <property type="match status" value="1"/>
</dbReference>
<dbReference type="OrthoDB" id="9804984at2"/>
<dbReference type="SUPFAM" id="SSF56752">
    <property type="entry name" value="D-aminoacid aminotransferase-like PLP-dependent enzymes"/>
    <property type="match status" value="1"/>
</dbReference>
<feature type="modified residue" description="N6-(pyridoxal phosphate)lysine" evidence="17">
    <location>
        <position position="204"/>
    </location>
</feature>
<evidence type="ECO:0000256" key="7">
    <source>
        <dbReference type="ARBA" id="ARBA00013053"/>
    </source>
</evidence>
<evidence type="ECO:0000313" key="24">
    <source>
        <dbReference type="Proteomes" id="UP000319980"/>
    </source>
</evidence>
<dbReference type="Pfam" id="PF01063">
    <property type="entry name" value="Aminotran_4"/>
    <property type="match status" value="1"/>
</dbReference>
<evidence type="ECO:0000256" key="17">
    <source>
        <dbReference type="PIRSR" id="PIRSR006468-1"/>
    </source>
</evidence>
<dbReference type="GO" id="GO:0052656">
    <property type="term" value="F:L-isoleucine-2-oxoglutarate transaminase activity"/>
    <property type="evidence" value="ECO:0007669"/>
    <property type="project" value="RHEA"/>
</dbReference>
<comment type="similarity">
    <text evidence="6 18">Belongs to the class-IV pyridoxal-phosphate-dependent aminotransferase family.</text>
</comment>
<evidence type="ECO:0000256" key="20">
    <source>
        <dbReference type="RuleBase" id="RU004517"/>
    </source>
</evidence>
<evidence type="ECO:0000256" key="21">
    <source>
        <dbReference type="RuleBase" id="RU004519"/>
    </source>
</evidence>
<comment type="catalytic activity">
    <reaction evidence="15 20">
        <text>L-isoleucine + 2-oxoglutarate = (S)-3-methyl-2-oxopentanoate + L-glutamate</text>
        <dbReference type="Rhea" id="RHEA:24801"/>
        <dbReference type="ChEBI" id="CHEBI:16810"/>
        <dbReference type="ChEBI" id="CHEBI:29985"/>
        <dbReference type="ChEBI" id="CHEBI:35146"/>
        <dbReference type="ChEBI" id="CHEBI:58045"/>
        <dbReference type="EC" id="2.6.1.42"/>
    </reaction>
</comment>
<evidence type="ECO:0000256" key="8">
    <source>
        <dbReference type="ARBA" id="ARBA00018179"/>
    </source>
</evidence>
<sequence>MSTDPSAAFRTLPSDHPVPAGERDAILANPGFGQHFTDHMAAIDWTVDQGWHDARVQAYGPLTLSPASAVLHYGQEIFEGLKAFRHADGSVWSFRPDANGARLQRSARRLALPELPVDLFVESIRQLVRADAAWVPSGGESSLYLRPFMIANEDFLGVRPAQRVAYYVIASPAGAYFKGGIKPVSIWLSRDYARAGRGGTGAAKCGGNYAASLLPQKQAYDNGCAQVLFLDAESGRHVEELGGMNVFLVGRDGRVATPELSGSILEGITRASVIQLLRDRGHEVVERRIDIAEWIDGVRSGEIAEVFACGTAASISPIGVLKGHDFSVGSADAGAGEVTMAIRKDLTDIQYGRAPDRHGWLTRLTA</sequence>
<dbReference type="InterPro" id="IPR033939">
    <property type="entry name" value="BCAT_family"/>
</dbReference>
<evidence type="ECO:0000256" key="14">
    <source>
        <dbReference type="ARBA" id="ARBA00048212"/>
    </source>
</evidence>
<proteinExistence type="inferred from homology"/>
<dbReference type="GO" id="GO:0052655">
    <property type="term" value="F:L-valine-2-oxoglutarate transaminase activity"/>
    <property type="evidence" value="ECO:0007669"/>
    <property type="project" value="RHEA"/>
</dbReference>
<dbReference type="PANTHER" id="PTHR11825">
    <property type="entry name" value="SUBGROUP IIII AMINOTRANSFERASE"/>
    <property type="match status" value="1"/>
</dbReference>
<dbReference type="NCBIfam" id="NF009897">
    <property type="entry name" value="PRK13357.1"/>
    <property type="match status" value="1"/>
</dbReference>
<dbReference type="UniPathway" id="UPA00049">
    <property type="reaction ID" value="UER00062"/>
</dbReference>
<evidence type="ECO:0000256" key="15">
    <source>
        <dbReference type="ARBA" id="ARBA00048798"/>
    </source>
</evidence>
<dbReference type="UniPathway" id="UPA00047">
    <property type="reaction ID" value="UER00058"/>
</dbReference>
<dbReference type="GO" id="GO:0052654">
    <property type="term" value="F:L-leucine-2-oxoglutarate transaminase activity"/>
    <property type="evidence" value="ECO:0007669"/>
    <property type="project" value="RHEA"/>
</dbReference>
<evidence type="ECO:0000256" key="18">
    <source>
        <dbReference type="RuleBase" id="RU004106"/>
    </source>
</evidence>
<evidence type="ECO:0000256" key="2">
    <source>
        <dbReference type="ARBA" id="ARBA00003109"/>
    </source>
</evidence>
<dbReference type="InterPro" id="IPR005786">
    <property type="entry name" value="B_amino_transII"/>
</dbReference>
<dbReference type="InterPro" id="IPR001544">
    <property type="entry name" value="Aminotrans_IV"/>
</dbReference>
<gene>
    <name evidence="23" type="ORF">FQY83_16090</name>
</gene>
<evidence type="ECO:0000256" key="3">
    <source>
        <dbReference type="ARBA" id="ARBA00004824"/>
    </source>
</evidence>
<comment type="pathway">
    <text evidence="4 21">Amino-acid biosynthesis; L-valine biosynthesis; L-valine from pyruvate: step 4/4.</text>
</comment>
<dbReference type="Gene3D" id="3.20.10.10">
    <property type="entry name" value="D-amino Acid Aminotransferase, subunit A, domain 2"/>
    <property type="match status" value="1"/>
</dbReference>
<evidence type="ECO:0000256" key="12">
    <source>
        <dbReference type="ARBA" id="ARBA00022898"/>
    </source>
</evidence>
<evidence type="ECO:0000256" key="11">
    <source>
        <dbReference type="ARBA" id="ARBA00022679"/>
    </source>
</evidence>
<dbReference type="Gene3D" id="3.30.470.10">
    <property type="match status" value="1"/>
</dbReference>
<dbReference type="InterPro" id="IPR043132">
    <property type="entry name" value="BCAT-like_C"/>
</dbReference>
<reference evidence="23 24" key="1">
    <citation type="journal article" date="2008" name="Int. J. Syst. Evol. Microbiol.">
        <title>Luteimonas marina sp. nov., isolated from seawater.</title>
        <authorList>
            <person name="Baik K.S."/>
            <person name="Park S.C."/>
            <person name="Kim M.S."/>
            <person name="Kim E.M."/>
            <person name="Park C."/>
            <person name="Chun J."/>
            <person name="Seong C.N."/>
        </authorList>
    </citation>
    <scope>NUCLEOTIDE SEQUENCE [LARGE SCALE GENOMIC DNA]</scope>
    <source>
        <strain evidence="23 24">FR1330</strain>
    </source>
</reference>
<comment type="catalytic activity">
    <reaction evidence="16 20">
        <text>L-leucine + 2-oxoglutarate = 4-methyl-2-oxopentanoate + L-glutamate</text>
        <dbReference type="Rhea" id="RHEA:18321"/>
        <dbReference type="ChEBI" id="CHEBI:16810"/>
        <dbReference type="ChEBI" id="CHEBI:17865"/>
        <dbReference type="ChEBI" id="CHEBI:29985"/>
        <dbReference type="ChEBI" id="CHEBI:57427"/>
        <dbReference type="EC" id="2.6.1.42"/>
    </reaction>
</comment>